<sequence>MTTIEKSVDVTAPVSTVYNQWTQFESFPAFMDGVDRIIQVTPTRNHWETTIGGVHREFDTEITEQHPDERIAWKSVAGQEQSGVVTFHRLDDRTTRVNLQMEYEPETLTEKAGAALGVIGHRIDGDLHRFKEFIESQGHETGAWRGDVQRSPQQGDGPTLAGPGAPPETSVPPLPPGQDPNRPGTLR</sequence>
<evidence type="ECO:0000313" key="4">
    <source>
        <dbReference type="Proteomes" id="UP000199651"/>
    </source>
</evidence>
<feature type="domain" description="Coenzyme Q-binding protein COQ10 START" evidence="2">
    <location>
        <begin position="10"/>
        <end position="128"/>
    </location>
</feature>
<dbReference type="AlphaFoldDB" id="A0A1H0UTT9"/>
<dbReference type="Gene3D" id="3.30.530.20">
    <property type="match status" value="1"/>
</dbReference>
<dbReference type="Pfam" id="PF03364">
    <property type="entry name" value="Polyketide_cyc"/>
    <property type="match status" value="1"/>
</dbReference>
<dbReference type="SUPFAM" id="SSF55961">
    <property type="entry name" value="Bet v1-like"/>
    <property type="match status" value="1"/>
</dbReference>
<organism evidence="3 4">
    <name type="scientific">Actinokineospora alba</name>
    <dbReference type="NCBI Taxonomy" id="504798"/>
    <lineage>
        <taxon>Bacteria</taxon>
        <taxon>Bacillati</taxon>
        <taxon>Actinomycetota</taxon>
        <taxon>Actinomycetes</taxon>
        <taxon>Pseudonocardiales</taxon>
        <taxon>Pseudonocardiaceae</taxon>
        <taxon>Actinokineospora</taxon>
    </lineage>
</organism>
<evidence type="ECO:0000313" key="3">
    <source>
        <dbReference type="EMBL" id="SDP69600.1"/>
    </source>
</evidence>
<dbReference type="STRING" id="504798.SAMN05421871_107342"/>
<dbReference type="InterPro" id="IPR023393">
    <property type="entry name" value="START-like_dom_sf"/>
</dbReference>
<dbReference type="OrthoDB" id="3695445at2"/>
<feature type="compositionally biased region" description="Pro residues" evidence="1">
    <location>
        <begin position="164"/>
        <end position="178"/>
    </location>
</feature>
<dbReference type="RefSeq" id="WP_091382173.1">
    <property type="nucleotide sequence ID" value="NZ_FNDV01000007.1"/>
</dbReference>
<dbReference type="EMBL" id="FNJB01000012">
    <property type="protein sequence ID" value="SDP69600.1"/>
    <property type="molecule type" value="Genomic_DNA"/>
</dbReference>
<dbReference type="CDD" id="cd07817">
    <property type="entry name" value="SRPBCC_8"/>
    <property type="match status" value="1"/>
</dbReference>
<protein>
    <submittedName>
        <fullName evidence="3">Polyketide cyclase / dehydrase and lipid transport</fullName>
    </submittedName>
</protein>
<dbReference type="InterPro" id="IPR005031">
    <property type="entry name" value="COQ10_START"/>
</dbReference>
<accession>A0A1H0UTT9</accession>
<dbReference type="PANTHER" id="PTHR33824:SF7">
    <property type="entry name" value="POLYKETIDE CYCLASE_DEHYDRASE AND LIPID TRANSPORT SUPERFAMILY PROTEIN"/>
    <property type="match status" value="1"/>
</dbReference>
<evidence type="ECO:0000259" key="2">
    <source>
        <dbReference type="Pfam" id="PF03364"/>
    </source>
</evidence>
<reference evidence="4" key="1">
    <citation type="submission" date="2016-10" db="EMBL/GenBank/DDBJ databases">
        <authorList>
            <person name="Varghese N."/>
            <person name="Submissions S."/>
        </authorList>
    </citation>
    <scope>NUCLEOTIDE SEQUENCE [LARGE SCALE GENOMIC DNA]</scope>
    <source>
        <strain evidence="4">IBRC-M 10655</strain>
    </source>
</reference>
<feature type="region of interest" description="Disordered" evidence="1">
    <location>
        <begin position="138"/>
        <end position="187"/>
    </location>
</feature>
<name>A0A1H0UTT9_9PSEU</name>
<dbReference type="InterPro" id="IPR047137">
    <property type="entry name" value="ORF3"/>
</dbReference>
<dbReference type="PANTHER" id="PTHR33824">
    <property type="entry name" value="POLYKETIDE CYCLASE/DEHYDRASE AND LIPID TRANSPORT SUPERFAMILY PROTEIN"/>
    <property type="match status" value="1"/>
</dbReference>
<proteinExistence type="predicted"/>
<evidence type="ECO:0000256" key="1">
    <source>
        <dbReference type="SAM" id="MobiDB-lite"/>
    </source>
</evidence>
<gene>
    <name evidence="3" type="ORF">SAMN05192558_11262</name>
</gene>
<dbReference type="Proteomes" id="UP000199651">
    <property type="component" value="Unassembled WGS sequence"/>
</dbReference>
<keyword evidence="4" id="KW-1185">Reference proteome</keyword>